<protein>
    <submittedName>
        <fullName evidence="1">Uncharacterized protein</fullName>
    </submittedName>
</protein>
<sequence length="571" mass="63111">MISPTGEQFRQAISSILYENRGITVFTLYFAGHATVFDETLYLALVDTAVDRIPASAIGFPDVLRTTAGARPKQANFIIDACNAAGLGFDIGAILKRTIVGNSDTMGISFLASSAAEQSAEESPDGGRFTIEFTRILRGEVFVQQASPFLSLAEIAQRIQSTAKMGSQAISYWSLNLQGPNLFAKNTNFLGPAYAVDDIASRFKNQKIEVGKHAADFKSELAKIGTGISERTLAKRLENVFSEIEAEQRPSLIHGLAAGLKLELAEAQDAFLEARVHSVLLGQLLGLCPPIAQSSIVAEIIEWHREANGRAILRLNQALDSDRNALLDAGFSDLYELPIRISDIFGYCALLLIGQRTPSIQISNLVYEVAEKILRRYGNSVVALTDDQATGYLLFLEICRTNNWAALGEEIAGRLYHDLHRNFARCADYSLSADKQFIVLGERYENSYALTREIYSGPSDLTTVILSFCAILNLDEAIDDTLIEIDHTPVNYFIPTRVEQLGLCRDIEGTNYTLMLGHDFWRCIDLRRILYADIAPKLQQSASSLSWEARFCAAAGALALRDRQPWYIVRI</sequence>
<dbReference type="EMBL" id="LJYF01000029">
    <property type="protein sequence ID" value="KRP94187.1"/>
    <property type="molecule type" value="Genomic_DNA"/>
</dbReference>
<dbReference type="AlphaFoldDB" id="A0A0R3CG42"/>
<accession>A0A0R3CG42</accession>
<gene>
    <name evidence="1" type="ORF">AOQ72_23445</name>
</gene>
<evidence type="ECO:0000313" key="1">
    <source>
        <dbReference type="EMBL" id="KRP94187.1"/>
    </source>
</evidence>
<reference evidence="1 2" key="1">
    <citation type="submission" date="2015-09" db="EMBL/GenBank/DDBJ databases">
        <title>Draft Genome Sequence of the Strain BR 3267 (Bradyrhizobium yuanmingense) recommended as inoculant for cowpea in Brazil.</title>
        <authorList>
            <person name="Simoes-Araujo J.L."/>
            <person name="Zilli J.E."/>
        </authorList>
    </citation>
    <scope>NUCLEOTIDE SEQUENCE [LARGE SCALE GENOMIC DNA]</scope>
    <source>
        <strain evidence="1 2">BR3267</strain>
    </source>
</reference>
<dbReference type="Proteomes" id="UP000051380">
    <property type="component" value="Unassembled WGS sequence"/>
</dbReference>
<organism evidence="1 2">
    <name type="scientific">Bradyrhizobium yuanmingense</name>
    <dbReference type="NCBI Taxonomy" id="108015"/>
    <lineage>
        <taxon>Bacteria</taxon>
        <taxon>Pseudomonadati</taxon>
        <taxon>Pseudomonadota</taxon>
        <taxon>Alphaproteobacteria</taxon>
        <taxon>Hyphomicrobiales</taxon>
        <taxon>Nitrobacteraceae</taxon>
        <taxon>Bradyrhizobium</taxon>
    </lineage>
</organism>
<dbReference type="Gene3D" id="3.40.50.1460">
    <property type="match status" value="1"/>
</dbReference>
<name>A0A0R3CG42_9BRAD</name>
<proteinExistence type="predicted"/>
<evidence type="ECO:0000313" key="2">
    <source>
        <dbReference type="Proteomes" id="UP000051380"/>
    </source>
</evidence>
<comment type="caution">
    <text evidence="1">The sequence shown here is derived from an EMBL/GenBank/DDBJ whole genome shotgun (WGS) entry which is preliminary data.</text>
</comment>